<gene>
    <name evidence="1" type="ORF">H4S07_003824</name>
</gene>
<comment type="caution">
    <text evidence="1">The sequence shown here is derived from an EMBL/GenBank/DDBJ whole genome shotgun (WGS) entry which is preliminary data.</text>
</comment>
<evidence type="ECO:0000313" key="1">
    <source>
        <dbReference type="EMBL" id="KAJ2806348.1"/>
    </source>
</evidence>
<evidence type="ECO:0000313" key="2">
    <source>
        <dbReference type="Proteomes" id="UP001140096"/>
    </source>
</evidence>
<sequence>MSTTAADIPKYTLCVPGKGKCQAATVPSLRIHGTPLDILVQQALQNNNTVWLDVIAATSRDIHALSQIFHMSPDISRELWQHSCSQQSTIAQCRRTPSELYLTWVETLADASSISTYCSTGTPGDSAHVPDWLDSRAKGRQLFTGMSLLQMAHRIRTPASEKGQMSKQVDVHVAERATRLLQLLEQVAAKRKHAAACIRDLQTELGRQRFAAKQHGRIRRLAPPAPATNELVKTQVIQMWVSGPIVLTIRPRSSYTWATDRVLSDASLLHAAHVTPDSIVQLILNSSIHATSDCLSQLTQICNQAAYELSQPAVSSIHEA</sequence>
<keyword evidence="2" id="KW-1185">Reference proteome</keyword>
<dbReference type="Proteomes" id="UP001140096">
    <property type="component" value="Unassembled WGS sequence"/>
</dbReference>
<name>A0ACC1LE14_9FUNG</name>
<reference evidence="1" key="1">
    <citation type="submission" date="2022-07" db="EMBL/GenBank/DDBJ databases">
        <title>Phylogenomic reconstructions and comparative analyses of Kickxellomycotina fungi.</title>
        <authorList>
            <person name="Reynolds N.K."/>
            <person name="Stajich J.E."/>
            <person name="Barry K."/>
            <person name="Grigoriev I.V."/>
            <person name="Crous P."/>
            <person name="Smith M.E."/>
        </authorList>
    </citation>
    <scope>NUCLEOTIDE SEQUENCE</scope>
    <source>
        <strain evidence="1">CBS 102833</strain>
    </source>
</reference>
<proteinExistence type="predicted"/>
<dbReference type="EMBL" id="JANBUP010001346">
    <property type="protein sequence ID" value="KAJ2806348.1"/>
    <property type="molecule type" value="Genomic_DNA"/>
</dbReference>
<protein>
    <submittedName>
        <fullName evidence="1">Uncharacterized protein</fullName>
    </submittedName>
</protein>
<feature type="non-terminal residue" evidence="1">
    <location>
        <position position="320"/>
    </location>
</feature>
<accession>A0ACC1LE14</accession>
<organism evidence="1 2">
    <name type="scientific">Coemansia furcata</name>
    <dbReference type="NCBI Taxonomy" id="417177"/>
    <lineage>
        <taxon>Eukaryota</taxon>
        <taxon>Fungi</taxon>
        <taxon>Fungi incertae sedis</taxon>
        <taxon>Zoopagomycota</taxon>
        <taxon>Kickxellomycotina</taxon>
        <taxon>Kickxellomycetes</taxon>
        <taxon>Kickxellales</taxon>
        <taxon>Kickxellaceae</taxon>
        <taxon>Coemansia</taxon>
    </lineage>
</organism>